<accession>A0A9P0Z1Y5</accession>
<feature type="region of interest" description="Disordered" evidence="1">
    <location>
        <begin position="1"/>
        <end position="72"/>
    </location>
</feature>
<dbReference type="Proteomes" id="UP001152484">
    <property type="component" value="Unassembled WGS sequence"/>
</dbReference>
<reference evidence="2" key="1">
    <citation type="submission" date="2022-07" db="EMBL/GenBank/DDBJ databases">
        <authorList>
            <person name="Macas J."/>
            <person name="Novak P."/>
            <person name="Neumann P."/>
        </authorList>
    </citation>
    <scope>NUCLEOTIDE SEQUENCE</scope>
</reference>
<keyword evidence="3" id="KW-1185">Reference proteome</keyword>
<organism evidence="2 3">
    <name type="scientific">Cuscuta europaea</name>
    <name type="common">European dodder</name>
    <dbReference type="NCBI Taxonomy" id="41803"/>
    <lineage>
        <taxon>Eukaryota</taxon>
        <taxon>Viridiplantae</taxon>
        <taxon>Streptophyta</taxon>
        <taxon>Embryophyta</taxon>
        <taxon>Tracheophyta</taxon>
        <taxon>Spermatophyta</taxon>
        <taxon>Magnoliopsida</taxon>
        <taxon>eudicotyledons</taxon>
        <taxon>Gunneridae</taxon>
        <taxon>Pentapetalae</taxon>
        <taxon>asterids</taxon>
        <taxon>lamiids</taxon>
        <taxon>Solanales</taxon>
        <taxon>Convolvulaceae</taxon>
        <taxon>Cuscuteae</taxon>
        <taxon>Cuscuta</taxon>
        <taxon>Cuscuta subgen. Cuscuta</taxon>
    </lineage>
</organism>
<comment type="caution">
    <text evidence="2">The sequence shown here is derived from an EMBL/GenBank/DDBJ whole genome shotgun (WGS) entry which is preliminary data.</text>
</comment>
<proteinExistence type="predicted"/>
<gene>
    <name evidence="2" type="ORF">CEURO_LOCUS8467</name>
</gene>
<evidence type="ECO:0000256" key="1">
    <source>
        <dbReference type="SAM" id="MobiDB-lite"/>
    </source>
</evidence>
<protein>
    <submittedName>
        <fullName evidence="2">Uncharacterized protein</fullName>
    </submittedName>
</protein>
<evidence type="ECO:0000313" key="3">
    <source>
        <dbReference type="Proteomes" id="UP001152484"/>
    </source>
</evidence>
<evidence type="ECO:0000313" key="2">
    <source>
        <dbReference type="EMBL" id="CAH9082929.1"/>
    </source>
</evidence>
<sequence>MPKKKSNKKKRTPVPVKSSARLKAKAQTMDLEDEASDSTHLSDDSKASNGVVNPPSIDAQSSSPNSDEVKEGYKEYSNEVISIPNSPLDDNTVLVNALNIGDVEINAMSKGGVSDSTIVINASKEGIDNASNAASKDDINIPKEGNVATINAITTVRTTPPQMIWEARVWWLTNLMRALKAHLPNKHPN</sequence>
<dbReference type="AlphaFoldDB" id="A0A9P0Z1Y5"/>
<name>A0A9P0Z1Y5_CUSEU</name>
<dbReference type="EMBL" id="CAMAPE010000016">
    <property type="protein sequence ID" value="CAH9082929.1"/>
    <property type="molecule type" value="Genomic_DNA"/>
</dbReference>
<feature type="compositionally biased region" description="Basic residues" evidence="1">
    <location>
        <begin position="1"/>
        <end position="12"/>
    </location>
</feature>